<feature type="transmembrane region" description="Helical" evidence="1">
    <location>
        <begin position="105"/>
        <end position="126"/>
    </location>
</feature>
<accession>A0AAV5IIC4</accession>
<dbReference type="AlphaFoldDB" id="A0AAV5IIC4"/>
<sequence>MKTPLPNSTKGTTSAHHHTMAPEISLGAFNRVKIDGKNVGAAMLVRRGGTGEPEGCCCINIYVNNNIQGATHTLLLGSSIKMQDPGVHFHFNEGSTESKTWSARLGMLGVLLVVFISLLFLSLLLLL</sequence>
<comment type="caution">
    <text evidence="2">The sequence shown here is derived from an EMBL/GenBank/DDBJ whole genome shotgun (WGS) entry which is preliminary data.</text>
</comment>
<protein>
    <submittedName>
        <fullName evidence="2">Uncharacterized protein</fullName>
    </submittedName>
</protein>
<gene>
    <name evidence="2" type="ORF">SLEP1_g14241</name>
</gene>
<dbReference type="EMBL" id="BPVZ01000017">
    <property type="protein sequence ID" value="GKV01702.1"/>
    <property type="molecule type" value="Genomic_DNA"/>
</dbReference>
<proteinExistence type="predicted"/>
<name>A0AAV5IIC4_9ROSI</name>
<organism evidence="2 3">
    <name type="scientific">Rubroshorea leprosula</name>
    <dbReference type="NCBI Taxonomy" id="152421"/>
    <lineage>
        <taxon>Eukaryota</taxon>
        <taxon>Viridiplantae</taxon>
        <taxon>Streptophyta</taxon>
        <taxon>Embryophyta</taxon>
        <taxon>Tracheophyta</taxon>
        <taxon>Spermatophyta</taxon>
        <taxon>Magnoliopsida</taxon>
        <taxon>eudicotyledons</taxon>
        <taxon>Gunneridae</taxon>
        <taxon>Pentapetalae</taxon>
        <taxon>rosids</taxon>
        <taxon>malvids</taxon>
        <taxon>Malvales</taxon>
        <taxon>Dipterocarpaceae</taxon>
        <taxon>Rubroshorea</taxon>
    </lineage>
</organism>
<dbReference type="Proteomes" id="UP001054252">
    <property type="component" value="Unassembled WGS sequence"/>
</dbReference>
<keyword evidence="3" id="KW-1185">Reference proteome</keyword>
<evidence type="ECO:0000313" key="2">
    <source>
        <dbReference type="EMBL" id="GKV01702.1"/>
    </source>
</evidence>
<keyword evidence="1" id="KW-0812">Transmembrane</keyword>
<keyword evidence="1" id="KW-1133">Transmembrane helix</keyword>
<evidence type="ECO:0000313" key="3">
    <source>
        <dbReference type="Proteomes" id="UP001054252"/>
    </source>
</evidence>
<evidence type="ECO:0000256" key="1">
    <source>
        <dbReference type="SAM" id="Phobius"/>
    </source>
</evidence>
<reference evidence="2 3" key="1">
    <citation type="journal article" date="2021" name="Commun. Biol.">
        <title>The genome of Shorea leprosula (Dipterocarpaceae) highlights the ecological relevance of drought in aseasonal tropical rainforests.</title>
        <authorList>
            <person name="Ng K.K.S."/>
            <person name="Kobayashi M.J."/>
            <person name="Fawcett J.A."/>
            <person name="Hatakeyama M."/>
            <person name="Paape T."/>
            <person name="Ng C.H."/>
            <person name="Ang C.C."/>
            <person name="Tnah L.H."/>
            <person name="Lee C.T."/>
            <person name="Nishiyama T."/>
            <person name="Sese J."/>
            <person name="O'Brien M.J."/>
            <person name="Copetti D."/>
            <person name="Mohd Noor M.I."/>
            <person name="Ong R.C."/>
            <person name="Putra M."/>
            <person name="Sireger I.Z."/>
            <person name="Indrioko S."/>
            <person name="Kosugi Y."/>
            <person name="Izuno A."/>
            <person name="Isagi Y."/>
            <person name="Lee S.L."/>
            <person name="Shimizu K.K."/>
        </authorList>
    </citation>
    <scope>NUCLEOTIDE SEQUENCE [LARGE SCALE GENOMIC DNA]</scope>
    <source>
        <strain evidence="2">214</strain>
    </source>
</reference>
<keyword evidence="1" id="KW-0472">Membrane</keyword>